<evidence type="ECO:0000313" key="1">
    <source>
        <dbReference type="EMBL" id="ANF97883.1"/>
    </source>
</evidence>
<protein>
    <recommendedName>
        <fullName evidence="3">DUF1697 domain-containing protein</fullName>
    </recommendedName>
</protein>
<accession>A0A172ZK18</accession>
<name>A0A172ZK18_9BACL</name>
<organism evidence="1 2">
    <name type="scientific">Paenibacillus bovis</name>
    <dbReference type="NCBI Taxonomy" id="1616788"/>
    <lineage>
        <taxon>Bacteria</taxon>
        <taxon>Bacillati</taxon>
        <taxon>Bacillota</taxon>
        <taxon>Bacilli</taxon>
        <taxon>Bacillales</taxon>
        <taxon>Paenibacillaceae</taxon>
        <taxon>Paenibacillus</taxon>
    </lineage>
</organism>
<reference evidence="2" key="1">
    <citation type="submission" date="2015-10" db="EMBL/GenBank/DDBJ databases">
        <title>Genome of Paenibacillus bovis sp. nov.</title>
        <authorList>
            <person name="Wu Z."/>
            <person name="Gao C."/>
            <person name="Liu Z."/>
            <person name="Zheng H."/>
        </authorList>
    </citation>
    <scope>NUCLEOTIDE SEQUENCE [LARGE SCALE GENOMIC DNA]</scope>
    <source>
        <strain evidence="2">BD3526</strain>
    </source>
</reference>
<dbReference type="SUPFAM" id="SSF160379">
    <property type="entry name" value="SP0830-like"/>
    <property type="match status" value="1"/>
</dbReference>
<dbReference type="Gene3D" id="3.30.70.1260">
    <property type="entry name" value="bacterial protein sp0830 like"/>
    <property type="match status" value="1"/>
</dbReference>
<dbReference type="Gene3D" id="3.30.70.1280">
    <property type="entry name" value="SP0830-like domains"/>
    <property type="match status" value="1"/>
</dbReference>
<dbReference type="STRING" id="1616788.AR543_18915"/>
<evidence type="ECO:0008006" key="3">
    <source>
        <dbReference type="Google" id="ProtNLM"/>
    </source>
</evidence>
<dbReference type="OrthoDB" id="9806494at2"/>
<dbReference type="EMBL" id="CP013023">
    <property type="protein sequence ID" value="ANF97883.1"/>
    <property type="molecule type" value="Genomic_DNA"/>
</dbReference>
<dbReference type="InterPro" id="IPR012545">
    <property type="entry name" value="DUF1697"/>
</dbReference>
<dbReference type="Proteomes" id="UP000078148">
    <property type="component" value="Chromosome"/>
</dbReference>
<dbReference type="RefSeq" id="WP_060535976.1">
    <property type="nucleotide sequence ID" value="NZ_CP013023.1"/>
</dbReference>
<dbReference type="KEGG" id="pbv:AR543_18915"/>
<dbReference type="Pfam" id="PF08002">
    <property type="entry name" value="DUF1697"/>
    <property type="match status" value="1"/>
</dbReference>
<dbReference type="AlphaFoldDB" id="A0A172ZK18"/>
<dbReference type="PANTHER" id="PTHR36439">
    <property type="entry name" value="BLL4334 PROTEIN"/>
    <property type="match status" value="1"/>
</dbReference>
<gene>
    <name evidence="1" type="ORF">AR543_18915</name>
</gene>
<dbReference type="PIRSF" id="PIRSF008502">
    <property type="entry name" value="UCP008502"/>
    <property type="match status" value="1"/>
</dbReference>
<keyword evidence="2" id="KW-1185">Reference proteome</keyword>
<sequence length="184" mass="20499">MIYAALLRGINVGGNNKINMKLLKSTFEQAGMTRVTTYINSGNIIFASELSAPELSVQLEQAIAADFQRDIPVMVRSLPEMEAVIAAVPENWTNDEQMKSDVLFLWDDINNSSVLEQIPLKPEMGTLLYIPGALLVSVPRENVTRSGMNKLAASKLYRYMTIRNVNTTRQIYRLMLAAGEQEGT</sequence>
<reference evidence="1 2" key="2">
    <citation type="journal article" date="2016" name="Int. J. Syst. Evol. Microbiol.">
        <title>Paenibacillus bovis sp. nov., isolated from raw yak (Bos grunniens) milk.</title>
        <authorList>
            <person name="Gao C."/>
            <person name="Han J."/>
            <person name="Liu Z."/>
            <person name="Xu X."/>
            <person name="Hang F."/>
            <person name="Wu Z."/>
        </authorList>
    </citation>
    <scope>NUCLEOTIDE SEQUENCE [LARGE SCALE GENOMIC DNA]</scope>
    <source>
        <strain evidence="1 2">BD3526</strain>
    </source>
</reference>
<dbReference type="PANTHER" id="PTHR36439:SF1">
    <property type="entry name" value="DUF1697 DOMAIN-CONTAINING PROTEIN"/>
    <property type="match status" value="1"/>
</dbReference>
<evidence type="ECO:0000313" key="2">
    <source>
        <dbReference type="Proteomes" id="UP000078148"/>
    </source>
</evidence>
<proteinExistence type="predicted"/>